<proteinExistence type="predicted"/>
<evidence type="ECO:0000256" key="4">
    <source>
        <dbReference type="SAM" id="MobiDB-lite"/>
    </source>
</evidence>
<dbReference type="Gene3D" id="2.170.130.10">
    <property type="entry name" value="TonB-dependent receptor, plug domain"/>
    <property type="match status" value="1"/>
</dbReference>
<sequence>MVKNGNGDFIELATISLFREDNRFVSSTITDVQGEFILADVSPGSYSIRIDHLLYAAYESESLIKIAGRTLNLPDIMLTENVSELDEVVLVDQKEFIQVKADKIVFNVASSPSASGSNGLDLLKVAPGITVDFDNSISLLGKDNVQVYLNGVQSRLAGSDLVNFLQSLTSDTVESIEIISNPGAQYEAEGTGGIINIRLKKSVARGLNGNVTSSFTKGEEYRYSNNVVLNLGGSKLQTRLDVTQSHNNSLRIFDDRIQQNNAVLFGLSRENQIQDGFNIGLGLESQISEKHYVGLEGRAIFNDTENRLVNFTDIFTVEPPEFTEILFSRVQAKGNSANYLFNGFHLWNFEDESSITTNISFGTYNSDQITLQPNTYFETDGTTVINTEDSRFDADTKINLWSVKTDYQKSWETVSLSTGFKYAQVKTDNSFNFFNFENSTPVFDPTQSNDFTYTENVTAAYANLNFKISEHLSLNTGLRMEHTESRGQLFSEVETANNDVSRSYTDFFPSLGLSFDDQEKHSFSLGIGRRITRPVYQDLNPFERPNSQLVIWKGNPFLNPNYIMNYQGSYAYKQKFVLTAYYSETTDFFSRIVEITGEETSQIIPRNMEKATNLGASLSVPLKLTEKWDVLLFGNLFQETFKGDVESTFIDLSNWQWDYRIQNIISLPSDFLLDITFTQRSRWIWRGSVYIKGTEGLSFGIRKDFFDKKLQLRITGADILRTESDLPYTSDYGGIDLDGVYTADNRRFGMGLTYNFGGSKTESKRKKGALDEELKRIQD</sequence>
<keyword evidence="6" id="KW-0675">Receptor</keyword>
<dbReference type="PANTHER" id="PTHR40980:SF4">
    <property type="entry name" value="TONB-DEPENDENT RECEPTOR-LIKE BETA-BARREL DOMAIN-CONTAINING PROTEIN"/>
    <property type="match status" value="1"/>
</dbReference>
<accession>A0AAE3SN74</accession>
<evidence type="ECO:0000313" key="7">
    <source>
        <dbReference type="Proteomes" id="UP001207116"/>
    </source>
</evidence>
<evidence type="ECO:0000256" key="1">
    <source>
        <dbReference type="ARBA" id="ARBA00004442"/>
    </source>
</evidence>
<evidence type="ECO:0000313" key="6">
    <source>
        <dbReference type="EMBL" id="MCX2718127.1"/>
    </source>
</evidence>
<evidence type="ECO:0000259" key="5">
    <source>
        <dbReference type="Pfam" id="PF14905"/>
    </source>
</evidence>
<dbReference type="InterPro" id="IPR008969">
    <property type="entry name" value="CarboxyPept-like_regulatory"/>
</dbReference>
<keyword evidence="2" id="KW-0472">Membrane</keyword>
<dbReference type="InterPro" id="IPR041700">
    <property type="entry name" value="OMP_b-brl_3"/>
</dbReference>
<dbReference type="Pfam" id="PF14905">
    <property type="entry name" value="OMP_b-brl_3"/>
    <property type="match status" value="1"/>
</dbReference>
<evidence type="ECO:0000256" key="2">
    <source>
        <dbReference type="ARBA" id="ARBA00023136"/>
    </source>
</evidence>
<comment type="caution">
    <text evidence="6">The sequence shown here is derived from an EMBL/GenBank/DDBJ whole genome shotgun (WGS) entry which is preliminary data.</text>
</comment>
<dbReference type="InterPro" id="IPR037066">
    <property type="entry name" value="Plug_dom_sf"/>
</dbReference>
<reference evidence="6" key="1">
    <citation type="submission" date="2022-11" db="EMBL/GenBank/DDBJ databases">
        <title>The characterization of three novel Bacteroidetes species and genomic analysis of their roles in tidal elemental geochemical cycles.</title>
        <authorList>
            <person name="Ma K.-J."/>
        </authorList>
    </citation>
    <scope>NUCLEOTIDE SEQUENCE</scope>
    <source>
        <strain evidence="6">M415</strain>
    </source>
</reference>
<organism evidence="6 7">
    <name type="scientific">Lentiprolixibacter aurantiacus</name>
    <dbReference type="NCBI Taxonomy" id="2993939"/>
    <lineage>
        <taxon>Bacteria</taxon>
        <taxon>Pseudomonadati</taxon>
        <taxon>Bacteroidota</taxon>
        <taxon>Flavobacteriia</taxon>
        <taxon>Flavobacteriales</taxon>
        <taxon>Flavobacteriaceae</taxon>
        <taxon>Lentiprolixibacter</taxon>
    </lineage>
</organism>
<protein>
    <submittedName>
        <fullName evidence="6">TonB-dependent receptor</fullName>
    </submittedName>
</protein>
<keyword evidence="3" id="KW-0998">Cell outer membrane</keyword>
<dbReference type="SUPFAM" id="SSF56935">
    <property type="entry name" value="Porins"/>
    <property type="match status" value="1"/>
</dbReference>
<dbReference type="RefSeq" id="WP_266010124.1">
    <property type="nucleotide sequence ID" value="NZ_JAPFQP010000001.1"/>
</dbReference>
<keyword evidence="7" id="KW-1185">Reference proteome</keyword>
<dbReference type="AlphaFoldDB" id="A0AAE3SN74"/>
<dbReference type="InterPro" id="IPR036942">
    <property type="entry name" value="Beta-barrel_TonB_sf"/>
</dbReference>
<evidence type="ECO:0000256" key="3">
    <source>
        <dbReference type="ARBA" id="ARBA00023237"/>
    </source>
</evidence>
<dbReference type="Pfam" id="PF13620">
    <property type="entry name" value="CarboxypepD_reg"/>
    <property type="match status" value="1"/>
</dbReference>
<dbReference type="Proteomes" id="UP001207116">
    <property type="component" value="Unassembled WGS sequence"/>
</dbReference>
<name>A0AAE3SN74_9FLAO</name>
<dbReference type="PANTHER" id="PTHR40980">
    <property type="entry name" value="PLUG DOMAIN-CONTAINING PROTEIN"/>
    <property type="match status" value="1"/>
</dbReference>
<comment type="subcellular location">
    <subcellularLocation>
        <location evidence="1">Cell outer membrane</location>
    </subcellularLocation>
</comment>
<gene>
    <name evidence="6" type="ORF">OO016_00815</name>
</gene>
<feature type="region of interest" description="Disordered" evidence="4">
    <location>
        <begin position="760"/>
        <end position="779"/>
    </location>
</feature>
<dbReference type="GO" id="GO:0009279">
    <property type="term" value="C:cell outer membrane"/>
    <property type="evidence" value="ECO:0007669"/>
    <property type="project" value="UniProtKB-SubCell"/>
</dbReference>
<dbReference type="SUPFAM" id="SSF49464">
    <property type="entry name" value="Carboxypeptidase regulatory domain-like"/>
    <property type="match status" value="1"/>
</dbReference>
<dbReference type="Gene3D" id="2.40.170.20">
    <property type="entry name" value="TonB-dependent receptor, beta-barrel domain"/>
    <property type="match status" value="1"/>
</dbReference>
<feature type="compositionally biased region" description="Basic and acidic residues" evidence="4">
    <location>
        <begin position="768"/>
        <end position="779"/>
    </location>
</feature>
<feature type="domain" description="Outer membrane protein beta-barrel" evidence="5">
    <location>
        <begin position="349"/>
        <end position="754"/>
    </location>
</feature>
<dbReference type="EMBL" id="JAPFQP010000001">
    <property type="protein sequence ID" value="MCX2718127.1"/>
    <property type="molecule type" value="Genomic_DNA"/>
</dbReference>